<reference evidence="1" key="1">
    <citation type="submission" date="2018-05" db="EMBL/GenBank/DDBJ databases">
        <authorList>
            <person name="Lanie J.A."/>
            <person name="Ng W.-L."/>
            <person name="Kazmierczak K.M."/>
            <person name="Andrzejewski T.M."/>
            <person name="Davidsen T.M."/>
            <person name="Wayne K.J."/>
            <person name="Tettelin H."/>
            <person name="Glass J.I."/>
            <person name="Rusch D."/>
            <person name="Podicherti R."/>
            <person name="Tsui H.-C.T."/>
            <person name="Winkler M.E."/>
        </authorList>
    </citation>
    <scope>NUCLEOTIDE SEQUENCE</scope>
</reference>
<accession>A0A381NUH7</accession>
<evidence type="ECO:0008006" key="2">
    <source>
        <dbReference type="Google" id="ProtNLM"/>
    </source>
</evidence>
<organism evidence="1">
    <name type="scientific">marine metagenome</name>
    <dbReference type="NCBI Taxonomy" id="408172"/>
    <lineage>
        <taxon>unclassified sequences</taxon>
        <taxon>metagenomes</taxon>
        <taxon>ecological metagenomes</taxon>
    </lineage>
</organism>
<dbReference type="EMBL" id="UINC01000543">
    <property type="protein sequence ID" value="SUZ57133.1"/>
    <property type="molecule type" value="Genomic_DNA"/>
</dbReference>
<evidence type="ECO:0000313" key="1">
    <source>
        <dbReference type="EMBL" id="SUZ57133.1"/>
    </source>
</evidence>
<proteinExistence type="predicted"/>
<dbReference type="AlphaFoldDB" id="A0A381NUH7"/>
<sequence>MMRNKLLLIVGTVAMVAVSTVPVVAQTPLGYVAARGQTVTPAFEGWYLNPDGTKTLSFGYYNRNREEVLEIPLGSDNLIEPAQFDGGQPTRFDGNRHWGVFGIIIPGDYTGPVAWTLKNRGKTFMIPANLKSDWAIDALLGEASGNMAPELATAESGPWIAGPGGLKMDPVHTKTWTETELTVWARDDGYGGGSAYGGGRVTPVTLTWFKHSGPGDVTFSEKSGRIDVKGGSMATIATFTEPGEYIVRVRANDSSGVSGAGHSQCCWTNGFVRIAVN</sequence>
<name>A0A381NUH7_9ZZZZ</name>
<gene>
    <name evidence="1" type="ORF">METZ01_LOCUS9987</name>
</gene>
<protein>
    <recommendedName>
        <fullName evidence="2">PKD domain-containing protein</fullName>
    </recommendedName>
</protein>